<feature type="domain" description="OmpR/PhoB-type" evidence="8">
    <location>
        <begin position="189"/>
        <end position="284"/>
    </location>
</feature>
<dbReference type="GO" id="GO:0006355">
    <property type="term" value="P:regulation of DNA-templated transcription"/>
    <property type="evidence" value="ECO:0007669"/>
    <property type="project" value="InterPro"/>
</dbReference>
<dbReference type="InterPro" id="IPR011006">
    <property type="entry name" value="CheY-like_superfamily"/>
</dbReference>
<feature type="modified residue" description="4-aspartylphosphate" evidence="4">
    <location>
        <position position="114"/>
    </location>
</feature>
<dbReference type="SUPFAM" id="SSF52172">
    <property type="entry name" value="CheY-like"/>
    <property type="match status" value="1"/>
</dbReference>
<dbReference type="CDD" id="cd00383">
    <property type="entry name" value="trans_reg_C"/>
    <property type="match status" value="1"/>
</dbReference>
<dbReference type="Gene3D" id="1.10.10.10">
    <property type="entry name" value="Winged helix-like DNA-binding domain superfamily/Winged helix DNA-binding domain"/>
    <property type="match status" value="1"/>
</dbReference>
<keyword evidence="10" id="KW-1185">Reference proteome</keyword>
<proteinExistence type="predicted"/>
<evidence type="ECO:0000256" key="3">
    <source>
        <dbReference type="ARBA" id="ARBA00023125"/>
    </source>
</evidence>
<keyword evidence="2" id="KW-0902">Two-component regulatory system</keyword>
<evidence type="ECO:0000259" key="7">
    <source>
        <dbReference type="PROSITE" id="PS50110"/>
    </source>
</evidence>
<dbReference type="EMBL" id="CP046172">
    <property type="protein sequence ID" value="QIS09029.1"/>
    <property type="molecule type" value="Genomic_DNA"/>
</dbReference>
<dbReference type="Pfam" id="PF00486">
    <property type="entry name" value="Trans_reg_C"/>
    <property type="match status" value="1"/>
</dbReference>
<dbReference type="InterPro" id="IPR036388">
    <property type="entry name" value="WH-like_DNA-bd_sf"/>
</dbReference>
<dbReference type="PANTHER" id="PTHR48111:SF40">
    <property type="entry name" value="PHOSPHATE REGULON TRANSCRIPTIONAL REGULATORY PROTEIN PHOB"/>
    <property type="match status" value="1"/>
</dbReference>
<feature type="compositionally biased region" description="Basic residues" evidence="6">
    <location>
        <begin position="18"/>
        <end position="35"/>
    </location>
</feature>
<keyword evidence="3 5" id="KW-0238">DNA-binding</keyword>
<dbReference type="SMART" id="SM00862">
    <property type="entry name" value="Trans_reg_C"/>
    <property type="match status" value="1"/>
</dbReference>
<dbReference type="KEGG" id="nah:F5544_05585"/>
<dbReference type="SMART" id="SM00448">
    <property type="entry name" value="REC"/>
    <property type="match status" value="1"/>
</dbReference>
<dbReference type="Gene3D" id="3.40.50.2300">
    <property type="match status" value="1"/>
</dbReference>
<feature type="domain" description="Response regulatory" evidence="7">
    <location>
        <begin position="67"/>
        <end position="178"/>
    </location>
</feature>
<evidence type="ECO:0000256" key="2">
    <source>
        <dbReference type="ARBA" id="ARBA00023012"/>
    </source>
</evidence>
<dbReference type="GO" id="GO:0032993">
    <property type="term" value="C:protein-DNA complex"/>
    <property type="evidence" value="ECO:0007669"/>
    <property type="project" value="TreeGrafter"/>
</dbReference>
<accession>A0A6G9Y748</accession>
<keyword evidence="1 4" id="KW-0597">Phosphoprotein</keyword>
<dbReference type="AlphaFoldDB" id="A0A6G9Y748"/>
<protein>
    <submittedName>
        <fullName evidence="9">Response regulator</fullName>
    </submittedName>
</protein>
<evidence type="ECO:0000256" key="1">
    <source>
        <dbReference type="ARBA" id="ARBA00022553"/>
    </source>
</evidence>
<evidence type="ECO:0000259" key="8">
    <source>
        <dbReference type="PROSITE" id="PS51755"/>
    </source>
</evidence>
<dbReference type="PANTHER" id="PTHR48111">
    <property type="entry name" value="REGULATOR OF RPOS"/>
    <property type="match status" value="1"/>
</dbReference>
<feature type="DNA-binding region" description="OmpR/PhoB-type" evidence="5">
    <location>
        <begin position="189"/>
        <end position="284"/>
    </location>
</feature>
<gene>
    <name evidence="9" type="ORF">F5544_05585</name>
</gene>
<evidence type="ECO:0000256" key="4">
    <source>
        <dbReference type="PROSITE-ProRule" id="PRU00169"/>
    </source>
</evidence>
<dbReference type="GO" id="GO:0005829">
    <property type="term" value="C:cytosol"/>
    <property type="evidence" value="ECO:0007669"/>
    <property type="project" value="TreeGrafter"/>
</dbReference>
<dbReference type="PROSITE" id="PS50110">
    <property type="entry name" value="RESPONSE_REGULATORY"/>
    <property type="match status" value="1"/>
</dbReference>
<sequence length="284" mass="31195">MSPPASWSRWSPTSSCGRPRRTRPSTPRASRKPPHPSRIVSSHPLTETAPDPAVRAEPSLCEDRRVRLAVVEDDDGVGDALVEALNARGYQAERKRRGADLLTAHRGYDAVILDLGLPDGDGLQVLRQLREVSSVPVLILTARSDERSIVRGLRGGADDYLVKPPRIAELMARLETVMRRAAVAAQPARSEVITGDVRVDLAARIVEVGGEPIALTQKEFELVEALVERPGAAVSRQQLMDRIWGDAFVAVSRTLDVHMTGLRAKLRRPGLITTIRGYGYRWGQ</sequence>
<evidence type="ECO:0000313" key="9">
    <source>
        <dbReference type="EMBL" id="QIS09029.1"/>
    </source>
</evidence>
<dbReference type="PROSITE" id="PS51755">
    <property type="entry name" value="OMPR_PHOB"/>
    <property type="match status" value="1"/>
</dbReference>
<dbReference type="GO" id="GO:0000976">
    <property type="term" value="F:transcription cis-regulatory region binding"/>
    <property type="evidence" value="ECO:0007669"/>
    <property type="project" value="TreeGrafter"/>
</dbReference>
<reference evidence="9 10" key="1">
    <citation type="journal article" date="2019" name="ACS Chem. Biol.">
        <title>Identification and Mobilization of a Cryptic Antibiotic Biosynthesis Gene Locus from a Human-Pathogenic Nocardia Isolate.</title>
        <authorList>
            <person name="Herisse M."/>
            <person name="Ishida K."/>
            <person name="Porter J.L."/>
            <person name="Howden B."/>
            <person name="Hertweck C."/>
            <person name="Stinear T.P."/>
            <person name="Pidot S.J."/>
        </authorList>
    </citation>
    <scope>NUCLEOTIDE SEQUENCE [LARGE SCALE GENOMIC DNA]</scope>
    <source>
        <strain evidence="9 10">AUSMDU00012717</strain>
    </source>
</reference>
<dbReference type="InterPro" id="IPR001867">
    <property type="entry name" value="OmpR/PhoB-type_DNA-bd"/>
</dbReference>
<dbReference type="InterPro" id="IPR039420">
    <property type="entry name" value="WalR-like"/>
</dbReference>
<dbReference type="SUPFAM" id="SSF46894">
    <property type="entry name" value="C-terminal effector domain of the bipartite response regulators"/>
    <property type="match status" value="1"/>
</dbReference>
<dbReference type="InterPro" id="IPR016032">
    <property type="entry name" value="Sig_transdc_resp-reg_C-effctor"/>
</dbReference>
<evidence type="ECO:0000256" key="5">
    <source>
        <dbReference type="PROSITE-ProRule" id="PRU01091"/>
    </source>
</evidence>
<dbReference type="InterPro" id="IPR001789">
    <property type="entry name" value="Sig_transdc_resp-reg_receiver"/>
</dbReference>
<dbReference type="Proteomes" id="UP000503540">
    <property type="component" value="Chromosome"/>
</dbReference>
<dbReference type="GO" id="GO:0000156">
    <property type="term" value="F:phosphorelay response regulator activity"/>
    <property type="evidence" value="ECO:0007669"/>
    <property type="project" value="TreeGrafter"/>
</dbReference>
<dbReference type="Pfam" id="PF00072">
    <property type="entry name" value="Response_reg"/>
    <property type="match status" value="1"/>
</dbReference>
<organism evidence="9 10">
    <name type="scientific">Nocardia arthritidis</name>
    <dbReference type="NCBI Taxonomy" id="228602"/>
    <lineage>
        <taxon>Bacteria</taxon>
        <taxon>Bacillati</taxon>
        <taxon>Actinomycetota</taxon>
        <taxon>Actinomycetes</taxon>
        <taxon>Mycobacteriales</taxon>
        <taxon>Nocardiaceae</taxon>
        <taxon>Nocardia</taxon>
    </lineage>
</organism>
<name>A0A6G9Y748_9NOCA</name>
<feature type="region of interest" description="Disordered" evidence="6">
    <location>
        <begin position="1"/>
        <end position="56"/>
    </location>
</feature>
<evidence type="ECO:0000256" key="6">
    <source>
        <dbReference type="SAM" id="MobiDB-lite"/>
    </source>
</evidence>
<evidence type="ECO:0000313" key="10">
    <source>
        <dbReference type="Proteomes" id="UP000503540"/>
    </source>
</evidence>